<sequence length="318" mass="33374">MKPLMKCSLTSVIRTGRVYGAWPVLAESDGELVLLSFSDGANRVSRWDPQSGREVWQVDFWAGGGECTVAQIAGGSAVLAVASEEGVERLDVLTGTSLPSPHMERVSTVWDVAAGVLPDGRSFFAGASHHELVHRWDAVSGDPLSAPLVGHMSCVMAVAVVPASEAGRAVIASGDEAGVILLWDAATGVRVGEAITGPGDAVRQIVPLRLSTGSDVLVCVDRDRLMWRWDAATGELLGAPVRLGSESEYPTLTAAVVEGVSRLFVSGTSDDMVWEWDPVTGMAVDAILPGISFDVLVRSDGAAVFAAGTREGDISLYS</sequence>
<protein>
    <submittedName>
        <fullName evidence="1">WD40 repeat domain-containing protein</fullName>
    </submittedName>
</protein>
<organism evidence="1">
    <name type="scientific">Streptomyces sp. R35</name>
    <dbReference type="NCBI Taxonomy" id="3238630"/>
    <lineage>
        <taxon>Bacteria</taxon>
        <taxon>Bacillati</taxon>
        <taxon>Actinomycetota</taxon>
        <taxon>Actinomycetes</taxon>
        <taxon>Kitasatosporales</taxon>
        <taxon>Streptomycetaceae</taxon>
        <taxon>Streptomyces</taxon>
    </lineage>
</organism>
<name>A0AB39RXL5_9ACTN</name>
<accession>A0AB39RXL5</accession>
<dbReference type="RefSeq" id="WP_369253840.1">
    <property type="nucleotide sequence ID" value="NZ_CP163440.1"/>
</dbReference>
<proteinExistence type="predicted"/>
<gene>
    <name evidence="1" type="ORF">AB5J50_00550</name>
</gene>
<dbReference type="InterPro" id="IPR015943">
    <property type="entry name" value="WD40/YVTN_repeat-like_dom_sf"/>
</dbReference>
<dbReference type="AlphaFoldDB" id="A0AB39RXL5"/>
<reference evidence="1" key="1">
    <citation type="submission" date="2024-07" db="EMBL/GenBank/DDBJ databases">
        <authorList>
            <person name="Yu S.T."/>
        </authorList>
    </citation>
    <scope>NUCLEOTIDE SEQUENCE</scope>
    <source>
        <strain evidence="1">R35</strain>
    </source>
</reference>
<evidence type="ECO:0000313" key="1">
    <source>
        <dbReference type="EMBL" id="XDQ59414.1"/>
    </source>
</evidence>
<dbReference type="EMBL" id="CP163440">
    <property type="protein sequence ID" value="XDQ59414.1"/>
    <property type="molecule type" value="Genomic_DNA"/>
</dbReference>
<dbReference type="SUPFAM" id="SSF50998">
    <property type="entry name" value="Quinoprotein alcohol dehydrogenase-like"/>
    <property type="match status" value="1"/>
</dbReference>
<dbReference type="Gene3D" id="2.130.10.10">
    <property type="entry name" value="YVTN repeat-like/Quinoprotein amine dehydrogenase"/>
    <property type="match status" value="1"/>
</dbReference>
<dbReference type="InterPro" id="IPR011047">
    <property type="entry name" value="Quinoprotein_ADH-like_sf"/>
</dbReference>